<dbReference type="InterPro" id="IPR028974">
    <property type="entry name" value="TSP_type-3_rpt"/>
</dbReference>
<dbReference type="SUPFAM" id="SSF69318">
    <property type="entry name" value="Integrin alpha N-terminal domain"/>
    <property type="match status" value="1"/>
</dbReference>
<dbReference type="PANTHER" id="PTHR21419">
    <property type="match status" value="1"/>
</dbReference>
<dbReference type="Proteomes" id="UP001201020">
    <property type="component" value="Chromosome"/>
</dbReference>
<dbReference type="GO" id="GO:0005509">
    <property type="term" value="F:calcium ion binding"/>
    <property type="evidence" value="ECO:0007669"/>
    <property type="project" value="InterPro"/>
</dbReference>
<protein>
    <submittedName>
        <fullName evidence="7">FG-GAP-like repeat-containing protein</fullName>
    </submittedName>
</protein>
<comment type="subcellular location">
    <subcellularLocation>
        <location evidence="1">Membrane</location>
        <topology evidence="1">Single-pass membrane protein</topology>
    </subcellularLocation>
</comment>
<evidence type="ECO:0000256" key="5">
    <source>
        <dbReference type="ARBA" id="ARBA00023136"/>
    </source>
</evidence>
<dbReference type="AlphaFoldDB" id="A0A9Y1FLX6"/>
<dbReference type="InterPro" id="IPR028994">
    <property type="entry name" value="Integrin_alpha_N"/>
</dbReference>
<organism evidence="7">
    <name type="scientific">Candidatus Heimdallarchaeum aukensis</name>
    <dbReference type="NCBI Taxonomy" id="2876573"/>
    <lineage>
        <taxon>Archaea</taxon>
        <taxon>Promethearchaeati</taxon>
        <taxon>Candidatus Heimdallarchaeota</taxon>
        <taxon>Candidatus Heimdallarchaeia (ex Rinke et al. 2021) (nom. nud.)</taxon>
        <taxon>Candidatus Heimdallarchaeales</taxon>
        <taxon>Candidatus Heimdallarchaeaceae</taxon>
        <taxon>Candidatus Heimdallarchaeum</taxon>
    </lineage>
</organism>
<dbReference type="Gene3D" id="2.130.10.10">
    <property type="entry name" value="YVTN repeat-like/Quinoprotein amine dehydrogenase"/>
    <property type="match status" value="1"/>
</dbReference>
<evidence type="ECO:0000256" key="1">
    <source>
        <dbReference type="ARBA" id="ARBA00004167"/>
    </source>
</evidence>
<keyword evidence="4 6" id="KW-1133">Transmembrane helix</keyword>
<dbReference type="InterPro" id="IPR015943">
    <property type="entry name" value="WD40/YVTN_repeat-like_dom_sf"/>
</dbReference>
<dbReference type="SUPFAM" id="SSF103647">
    <property type="entry name" value="TSP type-3 repeat"/>
    <property type="match status" value="1"/>
</dbReference>
<dbReference type="GO" id="GO:0016020">
    <property type="term" value="C:membrane"/>
    <property type="evidence" value="ECO:0007669"/>
    <property type="project" value="UniProtKB-SubCell"/>
</dbReference>
<keyword evidence="5 6" id="KW-0472">Membrane</keyword>
<dbReference type="EMBL" id="CP084166">
    <property type="protein sequence ID" value="UJG41294.1"/>
    <property type="molecule type" value="Genomic_DNA"/>
</dbReference>
<evidence type="ECO:0000313" key="7">
    <source>
        <dbReference type="EMBL" id="UJG41294.1"/>
    </source>
</evidence>
<evidence type="ECO:0000256" key="6">
    <source>
        <dbReference type="SAM" id="Phobius"/>
    </source>
</evidence>
<sequence length="920" mass="104986">MLIVKQYRTKIVFIIVVYSLFISSSVNLSQEKIYAYEVQKDHNNLKKIEQNSSFSIYNSSKYRVLWKLTIPSPYYGDISFIDLTDDNKLDLLIGKPDEGLYAINGFNGSIIWTKNYSSNSWWFPYVKCYGANFLDIDSDNELEIIFSVANNRTINALEKNSTDIWSYYCNDGNGNTVLVDTNNDGYKELLFGFSGGIKTLSPFNRTVLWSYENDLLSSGESYLTIADLNNDGFDDVIDASSFGNLIAINGKTHTLLWERTLPKKNKDKELRHLSRPVAGDMDGDGQLEVFVSAGKEYKNIFFTLDGKTGKTIWKVEGEKFSRDTVLGDLNGDNILDIVSTTTDGKIIVLDGLKGKTLWTFQFGKSLNNPDSYGLPLSCPVLGDLNNDNRLDVLIGSCDGKYYILDGLTGNPLFIFDNPSISEGHRKTVDIIDTGAIVDLDGDGENEVVLVWTGLGVYAYDFEEELAGKRIFWGTKRGNSLQWGNALALDQDNDRLSDYSEKLFGTDKTNPDTDGDGLPDGYELSYLNTSPTLYDTDNNGISDGEEDFDGDGLLNEQEFRRFTDPFIFDSDFDGIRDKLDLFPYLNDYIVYSKILGIVSLFSFSLYSYKNYRKKGLVYRIINYAYLKTKRFLKKCKNFFKKTSDEVFYFLLVNKGLTIAKTILAFILSNILIIPFFIPAWRERMYLKNTEAHITISDTGFHNMGYIDHSGECVGKYWLRTEDGVFYAISGYKGNLPYGDFYIRGEGFTYDSGDLGLNYLFEMSPEDVKEIKAALRRPWLLLLGLVAVSLVFYLTFYILQKLISKITEQSFKGTPFEEMIASFLEEVKKITFRKQESFAMQGLWFDLIEYYWDKGLSKYVDIDKKQLVQSKGAQKYFIKDDIQVKDVIIYLVLSDPEAQKTKLPIIIRTNRLKKSKLEKIDN</sequence>
<evidence type="ECO:0000256" key="4">
    <source>
        <dbReference type="ARBA" id="ARBA00022989"/>
    </source>
</evidence>
<name>A0A9Y1FLX6_9ARCH</name>
<evidence type="ECO:0000256" key="2">
    <source>
        <dbReference type="ARBA" id="ARBA00022692"/>
    </source>
</evidence>
<dbReference type="Gene3D" id="4.10.1080.10">
    <property type="entry name" value="TSP type-3 repeat"/>
    <property type="match status" value="1"/>
</dbReference>
<feature type="transmembrane region" description="Helical" evidence="6">
    <location>
        <begin position="661"/>
        <end position="679"/>
    </location>
</feature>
<dbReference type="InterPro" id="IPR045232">
    <property type="entry name" value="FAM234"/>
</dbReference>
<dbReference type="Pfam" id="PF13517">
    <property type="entry name" value="FG-GAP_3"/>
    <property type="match status" value="1"/>
</dbReference>
<evidence type="ECO:0000256" key="3">
    <source>
        <dbReference type="ARBA" id="ARBA00022729"/>
    </source>
</evidence>
<gene>
    <name evidence="7" type="ORF">K9W45_02250</name>
</gene>
<accession>A0A9Y1FLX6</accession>
<dbReference type="PROSITE" id="PS00018">
    <property type="entry name" value="EF_HAND_1"/>
    <property type="match status" value="1"/>
</dbReference>
<proteinExistence type="predicted"/>
<dbReference type="Gene3D" id="2.130.10.130">
    <property type="entry name" value="Integrin alpha, N-terminal"/>
    <property type="match status" value="1"/>
</dbReference>
<dbReference type="InterPro" id="IPR013517">
    <property type="entry name" value="FG-GAP"/>
</dbReference>
<reference evidence="7" key="1">
    <citation type="journal article" date="2022" name="Nat. Microbiol.">
        <title>Unique mobile elements and scalable gene flow at the prokaryote-eukaryote boundary revealed by circularized Asgard archaea genomes.</title>
        <authorList>
            <person name="Wu F."/>
            <person name="Speth D.R."/>
            <person name="Philosof A."/>
            <person name="Cremiere A."/>
            <person name="Narayanan A."/>
            <person name="Barco R.A."/>
            <person name="Connon S.A."/>
            <person name="Amend J.P."/>
            <person name="Antoshechkin I.A."/>
            <person name="Orphan V.J."/>
        </authorList>
    </citation>
    <scope>NUCLEOTIDE SEQUENCE</scope>
    <source>
        <strain evidence="7">PM71</strain>
    </source>
</reference>
<keyword evidence="2 6" id="KW-0812">Transmembrane</keyword>
<keyword evidence="3" id="KW-0732">Signal</keyword>
<feature type="transmembrane region" description="Helical" evidence="6">
    <location>
        <begin position="777"/>
        <end position="797"/>
    </location>
</feature>
<dbReference type="PANTHER" id="PTHR21419:SF30">
    <property type="entry name" value="IG-LIKE DOMAIN-CONTAINING PROTEIN"/>
    <property type="match status" value="1"/>
</dbReference>
<dbReference type="InterPro" id="IPR018247">
    <property type="entry name" value="EF_Hand_1_Ca_BS"/>
</dbReference>